<dbReference type="SMART" id="SM00870">
    <property type="entry name" value="Asparaginase"/>
    <property type="match status" value="1"/>
</dbReference>
<dbReference type="InterPro" id="IPR006034">
    <property type="entry name" value="Asparaginase/glutaminase-like"/>
</dbReference>
<dbReference type="Pfam" id="PF00710">
    <property type="entry name" value="Asparaginase"/>
    <property type="match status" value="1"/>
</dbReference>
<keyword evidence="2" id="KW-0378">Hydrolase</keyword>
<dbReference type="Pfam" id="PF17763">
    <property type="entry name" value="Asparaginase_C"/>
    <property type="match status" value="1"/>
</dbReference>
<dbReference type="PROSITE" id="PS51732">
    <property type="entry name" value="ASN_GLN_ASE_3"/>
    <property type="match status" value="1"/>
</dbReference>
<evidence type="ECO:0000313" key="8">
    <source>
        <dbReference type="Proteomes" id="UP000199548"/>
    </source>
</evidence>
<dbReference type="STRING" id="420953.SAMN05192543_1011065"/>
<dbReference type="Proteomes" id="UP000199548">
    <property type="component" value="Unassembled WGS sequence"/>
</dbReference>
<name>A0A1I3ETI8_9BURK</name>
<evidence type="ECO:0000259" key="5">
    <source>
        <dbReference type="Pfam" id="PF00710"/>
    </source>
</evidence>
<evidence type="ECO:0000256" key="1">
    <source>
        <dbReference type="ARBA" id="ARBA00010518"/>
    </source>
</evidence>
<dbReference type="PRINTS" id="PR00139">
    <property type="entry name" value="ASNGLNASE"/>
</dbReference>
<proteinExistence type="inferred from homology"/>
<dbReference type="InterPro" id="IPR040919">
    <property type="entry name" value="Asparaginase_C"/>
</dbReference>
<sequence>MTRPLVAIASLGGTISMTPSDAAGGVVPRLDAAQLVAAVPGLGALAELSTESLSQLPSASLGTEQLLACLAWAAEKIAGGARGVVLTQGTDTIEETAFFLDLYWRHPEPLVITGAMRTPLSAGADGPANLLAAVQVAMDDESRGRGVLVVMNDTVHRARWVCKSDSLAVQTFVSPDGGPAGRVVEGRPEYFHAQGHRLLAPSPTRTFPKVAIIPAMLGDDGDLASAALDLGYEAIVVSAFGAGHVSFGFAEQIERVAKTVPVVIASRTGSGATASRTYGFAGSEVDLARRGAILAKWLHPLKARLLLGALLAAQTPREQIPEAFARWSTLPRHSSINPQPQP</sequence>
<dbReference type="PANTHER" id="PTHR11707:SF28">
    <property type="entry name" value="60 KDA LYSOPHOSPHOLIPASE"/>
    <property type="match status" value="1"/>
</dbReference>
<feature type="domain" description="Asparaginase/glutaminase C-terminal" evidence="6">
    <location>
        <begin position="209"/>
        <end position="324"/>
    </location>
</feature>
<dbReference type="PIRSF" id="PIRSF500176">
    <property type="entry name" value="L_ASNase"/>
    <property type="match status" value="1"/>
</dbReference>
<dbReference type="InterPro" id="IPR027473">
    <property type="entry name" value="L-asparaginase_C"/>
</dbReference>
<feature type="domain" description="L-asparaginase N-terminal" evidence="5">
    <location>
        <begin position="6"/>
        <end position="192"/>
    </location>
</feature>
<dbReference type="PANTHER" id="PTHR11707">
    <property type="entry name" value="L-ASPARAGINASE"/>
    <property type="match status" value="1"/>
</dbReference>
<dbReference type="GO" id="GO:0006528">
    <property type="term" value="P:asparagine metabolic process"/>
    <property type="evidence" value="ECO:0007669"/>
    <property type="project" value="InterPro"/>
</dbReference>
<dbReference type="EMBL" id="FOQU01000001">
    <property type="protein sequence ID" value="SFI01931.1"/>
    <property type="molecule type" value="Genomic_DNA"/>
</dbReference>
<dbReference type="PIRSF" id="PIRSF001220">
    <property type="entry name" value="L-ASNase_gatD"/>
    <property type="match status" value="1"/>
</dbReference>
<dbReference type="GO" id="GO:0004067">
    <property type="term" value="F:asparaginase activity"/>
    <property type="evidence" value="ECO:0007669"/>
    <property type="project" value="UniProtKB-UniRule"/>
</dbReference>
<gene>
    <name evidence="7" type="ORF">SAMN05192543_1011065</name>
</gene>
<protein>
    <submittedName>
        <fullName evidence="7">Asparaginase</fullName>
    </submittedName>
</protein>
<feature type="active site" description="O-isoaspartyl threonine intermediate" evidence="3">
    <location>
        <position position="14"/>
    </location>
</feature>
<keyword evidence="8" id="KW-1185">Reference proteome</keyword>
<evidence type="ECO:0000256" key="2">
    <source>
        <dbReference type="ARBA" id="ARBA00022801"/>
    </source>
</evidence>
<dbReference type="SUPFAM" id="SSF53774">
    <property type="entry name" value="Glutaminase/Asparaginase"/>
    <property type="match status" value="1"/>
</dbReference>
<feature type="binding site" evidence="4">
    <location>
        <position position="58"/>
    </location>
    <ligand>
        <name>substrate</name>
    </ligand>
</feature>
<dbReference type="SFLD" id="SFLDS00057">
    <property type="entry name" value="Glutaminase/Asparaginase"/>
    <property type="match status" value="1"/>
</dbReference>
<evidence type="ECO:0000256" key="4">
    <source>
        <dbReference type="PIRSR" id="PIRSR001220-2"/>
    </source>
</evidence>
<feature type="binding site" evidence="4">
    <location>
        <begin position="90"/>
        <end position="91"/>
    </location>
    <ligand>
        <name>substrate</name>
    </ligand>
</feature>
<evidence type="ECO:0000259" key="6">
    <source>
        <dbReference type="Pfam" id="PF17763"/>
    </source>
</evidence>
<dbReference type="OrthoDB" id="9788068at2"/>
<comment type="similarity">
    <text evidence="1">Belongs to the asparaginase 1 family.</text>
</comment>
<dbReference type="InterPro" id="IPR037152">
    <property type="entry name" value="L-asparaginase_N_sf"/>
</dbReference>
<reference evidence="7 8" key="1">
    <citation type="submission" date="2016-10" db="EMBL/GenBank/DDBJ databases">
        <authorList>
            <person name="de Groot N.N."/>
        </authorList>
    </citation>
    <scope>NUCLEOTIDE SEQUENCE [LARGE SCALE GENOMIC DNA]</scope>
    <source>
        <strain evidence="7 8">LMG 23650</strain>
    </source>
</reference>
<evidence type="ECO:0000313" key="7">
    <source>
        <dbReference type="EMBL" id="SFI01931.1"/>
    </source>
</evidence>
<dbReference type="RefSeq" id="WP_091008387.1">
    <property type="nucleotide sequence ID" value="NZ_CP041743.1"/>
</dbReference>
<dbReference type="InterPro" id="IPR027474">
    <property type="entry name" value="L-asparaginase_N"/>
</dbReference>
<dbReference type="InterPro" id="IPR004550">
    <property type="entry name" value="AsnASE_II"/>
</dbReference>
<dbReference type="InterPro" id="IPR036152">
    <property type="entry name" value="Asp/glu_Ase-like_sf"/>
</dbReference>
<dbReference type="Gene3D" id="3.40.50.1170">
    <property type="entry name" value="L-asparaginase, N-terminal domain"/>
    <property type="match status" value="1"/>
</dbReference>
<evidence type="ECO:0000256" key="3">
    <source>
        <dbReference type="PIRSR" id="PIRSR001220-1"/>
    </source>
</evidence>
<dbReference type="AlphaFoldDB" id="A0A1I3ETI8"/>
<dbReference type="CDD" id="cd08964">
    <property type="entry name" value="L-asparaginase_II"/>
    <property type="match status" value="1"/>
</dbReference>
<organism evidence="7 8">
    <name type="scientific">Paraburkholderia megapolitana</name>
    <dbReference type="NCBI Taxonomy" id="420953"/>
    <lineage>
        <taxon>Bacteria</taxon>
        <taxon>Pseudomonadati</taxon>
        <taxon>Pseudomonadota</taxon>
        <taxon>Betaproteobacteria</taxon>
        <taxon>Burkholderiales</taxon>
        <taxon>Burkholderiaceae</taxon>
        <taxon>Paraburkholderia</taxon>
    </lineage>
</organism>
<accession>A0A1I3ETI8</accession>
<dbReference type="Gene3D" id="3.40.50.40">
    <property type="match status" value="1"/>
</dbReference>